<gene>
    <name evidence="7" type="ORF">DCHRY22_LOCUS13961</name>
</gene>
<dbReference type="InterPro" id="IPR004911">
    <property type="entry name" value="Interferon-induced_GILT"/>
</dbReference>
<evidence type="ECO:0000256" key="1">
    <source>
        <dbReference type="ARBA" id="ARBA00004613"/>
    </source>
</evidence>
<feature type="signal peptide" evidence="6">
    <location>
        <begin position="1"/>
        <end position="19"/>
    </location>
</feature>
<comment type="similarity">
    <text evidence="2">Belongs to the GILT family.</text>
</comment>
<evidence type="ECO:0000256" key="2">
    <source>
        <dbReference type="ARBA" id="ARBA00005679"/>
    </source>
</evidence>
<sequence length="733" mass="82974">MLQNIFIILFLSYIDGIRTFDESEFEDLSSGLDYRDFKENYVSSIKRSNTLMSTLIKDLGYKEKVRIDLYYEALCPASIEYDHKRFGPLVQSLGDYLDVHTYPYGFAQTKEEKGNISFVCQHGPRECYGNKLHACALDKLEHSKAILFNICLMNRTKGRGSDDKTADECGKNMNVDSKPIKLCAKGSRGSELLKYYGEETTKAKIDYVPYTFINGKEFNLDNDLKKSVCSAFKKPPPPCQDDDLGNMEKVRIDLYYEVFCPHCINFDRNHFGPLVESMGDYLDVHTYPYGNAKTIEEKGNISFVCQHGPPECYGNKLHACALEFLDHSKALLFNICLMNRTDVGGSDDKTADECGKNMNVNSKVIKNCAKNDLGSALLKHYGEESKKANFHHVPYVLINGKKFNTSANFKKTVCEAFKKTPPPCQGIETNDLNEREFATGLVSNDYYLTQFKFIPNYAEKVDIKIYYECLCPDCIKFDVEQFSPVLETLNQYLEIHTYPYGNAKTIKKKGQIEFICQHGPAECYGNKLHACAIDNLQHITALRFNLCLMNSTEGRGSDDKMADKCGQLMGCDSEAIKACARSNRGTELLRYYGEQSKIANFNYVPYVLINGKVYNTDGSEDFKEAVCAAFVNPPPPCTNNHLSKSIQTRISGYNVFWKFGAETTLSLKYVSYVILHSSTDLEYCWSLIPRGTTSLECEGCIYAGDANVTFPISRIVATQPQEHKHTPSHSYYM</sequence>
<organism evidence="7 8">
    <name type="scientific">Danaus chrysippus</name>
    <name type="common">African queen</name>
    <dbReference type="NCBI Taxonomy" id="151541"/>
    <lineage>
        <taxon>Eukaryota</taxon>
        <taxon>Metazoa</taxon>
        <taxon>Ecdysozoa</taxon>
        <taxon>Arthropoda</taxon>
        <taxon>Hexapoda</taxon>
        <taxon>Insecta</taxon>
        <taxon>Pterygota</taxon>
        <taxon>Neoptera</taxon>
        <taxon>Endopterygota</taxon>
        <taxon>Lepidoptera</taxon>
        <taxon>Glossata</taxon>
        <taxon>Ditrysia</taxon>
        <taxon>Papilionoidea</taxon>
        <taxon>Nymphalidae</taxon>
        <taxon>Danainae</taxon>
        <taxon>Danaini</taxon>
        <taxon>Danaina</taxon>
        <taxon>Danaus</taxon>
        <taxon>Anosia</taxon>
    </lineage>
</organism>
<dbReference type="InterPro" id="IPR036249">
    <property type="entry name" value="Thioredoxin-like_sf"/>
</dbReference>
<keyword evidence="8" id="KW-1185">Reference proteome</keyword>
<dbReference type="SUPFAM" id="SSF52833">
    <property type="entry name" value="Thioredoxin-like"/>
    <property type="match status" value="2"/>
</dbReference>
<evidence type="ECO:0000256" key="3">
    <source>
        <dbReference type="ARBA" id="ARBA00022525"/>
    </source>
</evidence>
<keyword evidence="5" id="KW-0325">Glycoprotein</keyword>
<dbReference type="GO" id="GO:0016671">
    <property type="term" value="F:oxidoreductase activity, acting on a sulfur group of donors, disulfide as acceptor"/>
    <property type="evidence" value="ECO:0007669"/>
    <property type="project" value="InterPro"/>
</dbReference>
<dbReference type="Pfam" id="PF03227">
    <property type="entry name" value="GILT"/>
    <property type="match status" value="3"/>
</dbReference>
<name>A0A8J2R1T5_9NEOP</name>
<proteinExistence type="inferred from homology"/>
<comment type="caution">
    <text evidence="7">The sequence shown here is derived from an EMBL/GenBank/DDBJ whole genome shotgun (WGS) entry which is preliminary data.</text>
</comment>
<dbReference type="Proteomes" id="UP000789524">
    <property type="component" value="Unassembled WGS sequence"/>
</dbReference>
<protein>
    <submittedName>
        <fullName evidence="7">(African queen) hypothetical protein</fullName>
    </submittedName>
</protein>
<comment type="subcellular location">
    <subcellularLocation>
        <location evidence="1">Secreted</location>
    </subcellularLocation>
</comment>
<evidence type="ECO:0000256" key="6">
    <source>
        <dbReference type="SAM" id="SignalP"/>
    </source>
</evidence>
<dbReference type="AlphaFoldDB" id="A0A8J2R1T5"/>
<dbReference type="GO" id="GO:0005576">
    <property type="term" value="C:extracellular region"/>
    <property type="evidence" value="ECO:0007669"/>
    <property type="project" value="UniProtKB-SubCell"/>
</dbReference>
<evidence type="ECO:0000256" key="5">
    <source>
        <dbReference type="ARBA" id="ARBA00023180"/>
    </source>
</evidence>
<dbReference type="PANTHER" id="PTHR13234:SF8">
    <property type="entry name" value="GAMMA-INTERFERON-INDUCIBLE LYSOSOMAL THIOL REDUCTASE"/>
    <property type="match status" value="1"/>
</dbReference>
<reference evidence="7" key="1">
    <citation type="submission" date="2021-09" db="EMBL/GenBank/DDBJ databases">
        <authorList>
            <person name="Martin H S."/>
        </authorList>
    </citation>
    <scope>NUCLEOTIDE SEQUENCE</scope>
</reference>
<evidence type="ECO:0000256" key="4">
    <source>
        <dbReference type="ARBA" id="ARBA00022729"/>
    </source>
</evidence>
<keyword evidence="3" id="KW-0964">Secreted</keyword>
<evidence type="ECO:0000313" key="8">
    <source>
        <dbReference type="Proteomes" id="UP000789524"/>
    </source>
</evidence>
<dbReference type="EMBL" id="CAKASE010000080">
    <property type="protein sequence ID" value="CAG9581332.1"/>
    <property type="molecule type" value="Genomic_DNA"/>
</dbReference>
<dbReference type="OrthoDB" id="958254at2759"/>
<accession>A0A8J2R1T5</accession>
<dbReference type="Gene3D" id="3.40.30.10">
    <property type="entry name" value="Glutaredoxin"/>
    <property type="match status" value="3"/>
</dbReference>
<evidence type="ECO:0000313" key="7">
    <source>
        <dbReference type="EMBL" id="CAG9581332.1"/>
    </source>
</evidence>
<dbReference type="PANTHER" id="PTHR13234">
    <property type="entry name" value="GAMMA-INTERFERON INDUCIBLE LYSOSOMAL THIOL REDUCTASE GILT"/>
    <property type="match status" value="1"/>
</dbReference>
<keyword evidence="4 6" id="KW-0732">Signal</keyword>
<feature type="chain" id="PRO_5035182489" evidence="6">
    <location>
        <begin position="20"/>
        <end position="733"/>
    </location>
</feature>